<dbReference type="AlphaFoldDB" id="A0A9X0A238"/>
<protein>
    <recommendedName>
        <fullName evidence="3">Death domain-containing protein</fullName>
    </recommendedName>
</protein>
<dbReference type="Gene3D" id="1.10.533.10">
    <property type="entry name" value="Death Domain, Fas"/>
    <property type="match status" value="1"/>
</dbReference>
<proteinExistence type="predicted"/>
<organism evidence="1 2">
    <name type="scientific">Desmophyllum pertusum</name>
    <dbReference type="NCBI Taxonomy" id="174260"/>
    <lineage>
        <taxon>Eukaryota</taxon>
        <taxon>Metazoa</taxon>
        <taxon>Cnidaria</taxon>
        <taxon>Anthozoa</taxon>
        <taxon>Hexacorallia</taxon>
        <taxon>Scleractinia</taxon>
        <taxon>Caryophylliina</taxon>
        <taxon>Caryophylliidae</taxon>
        <taxon>Desmophyllum</taxon>
    </lineage>
</organism>
<comment type="caution">
    <text evidence="1">The sequence shown here is derived from an EMBL/GenBank/DDBJ whole genome shotgun (WGS) entry which is preliminary data.</text>
</comment>
<dbReference type="Proteomes" id="UP001163046">
    <property type="component" value="Unassembled WGS sequence"/>
</dbReference>
<dbReference type="EMBL" id="MU825419">
    <property type="protein sequence ID" value="KAJ7390219.1"/>
    <property type="molecule type" value="Genomic_DNA"/>
</dbReference>
<evidence type="ECO:0008006" key="3">
    <source>
        <dbReference type="Google" id="ProtNLM"/>
    </source>
</evidence>
<evidence type="ECO:0000313" key="2">
    <source>
        <dbReference type="Proteomes" id="UP001163046"/>
    </source>
</evidence>
<reference evidence="1" key="1">
    <citation type="submission" date="2023-01" db="EMBL/GenBank/DDBJ databases">
        <title>Genome assembly of the deep-sea coral Lophelia pertusa.</title>
        <authorList>
            <person name="Herrera S."/>
            <person name="Cordes E."/>
        </authorList>
    </citation>
    <scope>NUCLEOTIDE SEQUENCE</scope>
    <source>
        <strain evidence="1">USNM1676648</strain>
        <tissue evidence="1">Polyp</tissue>
    </source>
</reference>
<dbReference type="OrthoDB" id="5982357at2759"/>
<accession>A0A9X0A238</accession>
<dbReference type="SUPFAM" id="SSF47986">
    <property type="entry name" value="DEATH domain"/>
    <property type="match status" value="1"/>
</dbReference>
<sequence>MTIYDLIASAQKLSNSLGAGQEQADEEADEHCYVDVCSDEEEPNTSDNTYSNDVSDPREDYLEIYSSYSFITQEVPEEEQQATTEFRGRLNLPSVDGPLLNEHLDVRNIPCHQRTDLAVHLCGGSEWKVIAERLGFNQAYIRCFDSRYRNPLEVVLSCCPLTVGELYDILVECELPVLADFL</sequence>
<gene>
    <name evidence="1" type="ORF">OS493_026730</name>
</gene>
<keyword evidence="2" id="KW-1185">Reference proteome</keyword>
<name>A0A9X0A238_9CNID</name>
<dbReference type="InterPro" id="IPR011029">
    <property type="entry name" value="DEATH-like_dom_sf"/>
</dbReference>
<dbReference type="CDD" id="cd01670">
    <property type="entry name" value="Death"/>
    <property type="match status" value="1"/>
</dbReference>
<evidence type="ECO:0000313" key="1">
    <source>
        <dbReference type="EMBL" id="KAJ7390219.1"/>
    </source>
</evidence>